<dbReference type="InterPro" id="IPR027074">
    <property type="entry name" value="Integrator_9su"/>
</dbReference>
<evidence type="ECO:0000313" key="7">
    <source>
        <dbReference type="EMBL" id="GFY68967.1"/>
    </source>
</evidence>
<name>A0A8X6YBB3_9ARAC</name>
<gene>
    <name evidence="7" type="primary">INTS9</name>
    <name evidence="7" type="ORF">TNIN_131981</name>
</gene>
<accession>A0A8X6YBB3</accession>
<feature type="domain" description="Beta-Casp" evidence="6">
    <location>
        <begin position="306"/>
        <end position="435"/>
    </location>
</feature>
<evidence type="ECO:0000259" key="6">
    <source>
        <dbReference type="SMART" id="SM01027"/>
    </source>
</evidence>
<comment type="subcellular location">
    <subcellularLocation>
        <location evidence="2">Cytoplasm</location>
    </subcellularLocation>
    <subcellularLocation>
        <location evidence="1">Nucleus</location>
    </subcellularLocation>
</comment>
<organism evidence="7 8">
    <name type="scientific">Trichonephila inaurata madagascariensis</name>
    <dbReference type="NCBI Taxonomy" id="2747483"/>
    <lineage>
        <taxon>Eukaryota</taxon>
        <taxon>Metazoa</taxon>
        <taxon>Ecdysozoa</taxon>
        <taxon>Arthropoda</taxon>
        <taxon>Chelicerata</taxon>
        <taxon>Arachnida</taxon>
        <taxon>Araneae</taxon>
        <taxon>Araneomorphae</taxon>
        <taxon>Entelegynae</taxon>
        <taxon>Araneoidea</taxon>
        <taxon>Nephilidae</taxon>
        <taxon>Trichonephila</taxon>
        <taxon>Trichonephila inaurata</taxon>
    </lineage>
</organism>
<evidence type="ECO:0000256" key="2">
    <source>
        <dbReference type="ARBA" id="ARBA00004496"/>
    </source>
</evidence>
<evidence type="ECO:0000256" key="4">
    <source>
        <dbReference type="ARBA" id="ARBA00022490"/>
    </source>
</evidence>
<dbReference type="GO" id="GO:0005737">
    <property type="term" value="C:cytoplasm"/>
    <property type="evidence" value="ECO:0007669"/>
    <property type="project" value="UniProtKB-SubCell"/>
</dbReference>
<dbReference type="Pfam" id="PF10996">
    <property type="entry name" value="Beta-Casp"/>
    <property type="match status" value="1"/>
</dbReference>
<dbReference type="EMBL" id="BMAV01017370">
    <property type="protein sequence ID" value="GFY68967.1"/>
    <property type="molecule type" value="Genomic_DNA"/>
</dbReference>
<dbReference type="PANTHER" id="PTHR46094:SF1">
    <property type="entry name" value="INTEGRATOR COMPLEX SUBUNIT 9"/>
    <property type="match status" value="1"/>
</dbReference>
<dbReference type="Proteomes" id="UP000886998">
    <property type="component" value="Unassembled WGS sequence"/>
</dbReference>
<comment type="caution">
    <text evidence="7">The sequence shown here is derived from an EMBL/GenBank/DDBJ whole genome shotgun (WGS) entry which is preliminary data.</text>
</comment>
<sequence>MKLYCLSAHPNKPCNILTFKGTTVMLDCGLDMTSALLFLPLPLVYSSRLFNLPSWTPRNASDPQIEGELRECSGRVFVDSCPEFCPPEDRIVDFSQVDVILISNYQSMMALPYVTEGTGFRGVVYATEPTLHIGRQFMEELVTLIERTPKVRSASRWKQPQVLKNLPPPLSEALKPRTWKQVYSMKEVNSSLSKVQVVGFAQKLDVFGALKISAVSSGYCLGSCNWILWTAHEKIGYISSSSTLTTHPKPMEHSPLKNFNALILTSLTQTPLANPDAMLGELCATVSLTVRNGGNVLIPCYPSGVTFDLFECLSSQLESTGNLTVPMFFLSPVSENSLAYSNILADWLTQSKQCKVYTPEEPFPHAILVKGGRLKAFSSLKEETFSQEFRTPCVVFAGHPCLRFGDCVHFMELWGNNPNNVIIFTEPDFPHVEALAPYQPLAMKVVNLPIDTSLSFNQANKLIRELKPTHLLLPEQYILPSTVYKHRPDQSLNVEADCNLIPFKRGDIVKVPVKRRWEQMNMDSELANTLMPIEVKPGTFISTFTGQVLIKDNKFDLKELAEDSDSVEKGIVSKPCFPKSYACDSLDIPLFLQKLNKEGITDAKVEERPSGFIIDLQSHDILIQVEDHSTHVICDGDSQIRDTIISFTYELEEMVFNTSSHDYLDKLLMDNVSNDNEIAMLTLDVITDS</sequence>
<evidence type="ECO:0000313" key="8">
    <source>
        <dbReference type="Proteomes" id="UP000886998"/>
    </source>
</evidence>
<dbReference type="InterPro" id="IPR022712">
    <property type="entry name" value="Beta_Casp"/>
</dbReference>
<dbReference type="Pfam" id="PF16661">
    <property type="entry name" value="Lactamase_B_6"/>
    <property type="match status" value="1"/>
</dbReference>
<dbReference type="InterPro" id="IPR001279">
    <property type="entry name" value="Metallo-B-lactamas"/>
</dbReference>
<keyword evidence="5" id="KW-0539">Nucleus</keyword>
<dbReference type="Gene3D" id="3.40.50.10890">
    <property type="match status" value="1"/>
</dbReference>
<keyword evidence="4" id="KW-0963">Cytoplasm</keyword>
<evidence type="ECO:0000256" key="3">
    <source>
        <dbReference type="ARBA" id="ARBA00006861"/>
    </source>
</evidence>
<reference evidence="7" key="1">
    <citation type="submission" date="2020-08" db="EMBL/GenBank/DDBJ databases">
        <title>Multicomponent nature underlies the extraordinary mechanical properties of spider dragline silk.</title>
        <authorList>
            <person name="Kono N."/>
            <person name="Nakamura H."/>
            <person name="Mori M."/>
            <person name="Yoshida Y."/>
            <person name="Ohtoshi R."/>
            <person name="Malay A.D."/>
            <person name="Moran D.A.P."/>
            <person name="Tomita M."/>
            <person name="Numata K."/>
            <person name="Arakawa K."/>
        </authorList>
    </citation>
    <scope>NUCLEOTIDE SEQUENCE</scope>
</reference>
<dbReference type="PANTHER" id="PTHR46094">
    <property type="entry name" value="INTEGRATOR COMPLEX SUBUNIT 9"/>
    <property type="match status" value="1"/>
</dbReference>
<dbReference type="GO" id="GO:0034472">
    <property type="term" value="P:snRNA 3'-end processing"/>
    <property type="evidence" value="ECO:0007669"/>
    <property type="project" value="TreeGrafter"/>
</dbReference>
<evidence type="ECO:0000256" key="1">
    <source>
        <dbReference type="ARBA" id="ARBA00004123"/>
    </source>
</evidence>
<dbReference type="SMART" id="SM01027">
    <property type="entry name" value="Beta-Casp"/>
    <property type="match status" value="1"/>
</dbReference>
<dbReference type="Gene3D" id="3.60.15.10">
    <property type="entry name" value="Ribonuclease Z/Hydroxyacylglutathione hydrolase-like"/>
    <property type="match status" value="1"/>
</dbReference>
<evidence type="ECO:0000256" key="5">
    <source>
        <dbReference type="ARBA" id="ARBA00023242"/>
    </source>
</evidence>
<dbReference type="OrthoDB" id="5600060at2759"/>
<dbReference type="InterPro" id="IPR036866">
    <property type="entry name" value="RibonucZ/Hydroxyglut_hydro"/>
</dbReference>
<dbReference type="InterPro" id="IPR048660">
    <property type="entry name" value="IntS9-like_C"/>
</dbReference>
<proteinExistence type="inferred from homology"/>
<comment type="similarity">
    <text evidence="3">Belongs to the metallo-beta-lactamase superfamily. RNA-metabolizing metallo-beta-lactamase-like family. INTS9 subfamily.</text>
</comment>
<dbReference type="Pfam" id="PF21382">
    <property type="entry name" value="IntS9_C"/>
    <property type="match status" value="1"/>
</dbReference>
<dbReference type="GO" id="GO:0032039">
    <property type="term" value="C:integrator complex"/>
    <property type="evidence" value="ECO:0007669"/>
    <property type="project" value="InterPro"/>
</dbReference>
<dbReference type="AlphaFoldDB" id="A0A8X6YBB3"/>
<keyword evidence="8" id="KW-1185">Reference proteome</keyword>
<dbReference type="SUPFAM" id="SSF56281">
    <property type="entry name" value="Metallo-hydrolase/oxidoreductase"/>
    <property type="match status" value="1"/>
</dbReference>
<protein>
    <submittedName>
        <fullName evidence="7">Integrator complex subunit 9</fullName>
    </submittedName>
</protein>